<name>E4U1G5_SULKY</name>
<comment type="subcellular location">
    <subcellularLocation>
        <location evidence="1">Cell membrane</location>
        <topology evidence="1">Multi-pass membrane protein</topology>
    </subcellularLocation>
</comment>
<evidence type="ECO:0000256" key="5">
    <source>
        <dbReference type="ARBA" id="ARBA00022989"/>
    </source>
</evidence>
<feature type="transmembrane region" description="Helical" evidence="7">
    <location>
        <begin position="143"/>
        <end position="166"/>
    </location>
</feature>
<keyword evidence="4 7" id="KW-0812">Transmembrane</keyword>
<organism evidence="8 9">
    <name type="scientific">Sulfuricurvum kujiense (strain ATCC BAA-921 / DSM 16994 / JCM 11577 / YK-1)</name>
    <dbReference type="NCBI Taxonomy" id="709032"/>
    <lineage>
        <taxon>Bacteria</taxon>
        <taxon>Pseudomonadati</taxon>
        <taxon>Campylobacterota</taxon>
        <taxon>Epsilonproteobacteria</taxon>
        <taxon>Campylobacterales</taxon>
        <taxon>Sulfurimonadaceae</taxon>
        <taxon>Sulfuricurvum</taxon>
    </lineage>
</organism>
<dbReference type="KEGG" id="sku:Sulku_0735"/>
<dbReference type="InterPro" id="IPR036259">
    <property type="entry name" value="MFS_trans_sf"/>
</dbReference>
<feature type="transmembrane region" description="Helical" evidence="7">
    <location>
        <begin position="370"/>
        <end position="390"/>
    </location>
</feature>
<evidence type="ECO:0000256" key="6">
    <source>
        <dbReference type="ARBA" id="ARBA00023136"/>
    </source>
</evidence>
<dbReference type="STRING" id="709032.Sulku_0735"/>
<dbReference type="Pfam" id="PF07690">
    <property type="entry name" value="MFS_1"/>
    <property type="match status" value="1"/>
</dbReference>
<dbReference type="Gene3D" id="1.20.1250.20">
    <property type="entry name" value="MFS general substrate transporter like domains"/>
    <property type="match status" value="1"/>
</dbReference>
<dbReference type="SUPFAM" id="SSF103473">
    <property type="entry name" value="MFS general substrate transporter"/>
    <property type="match status" value="1"/>
</dbReference>
<gene>
    <name evidence="8" type="ordered locus">Sulku_0735</name>
</gene>
<feature type="transmembrane region" description="Helical" evidence="7">
    <location>
        <begin position="341"/>
        <end position="364"/>
    </location>
</feature>
<feature type="transmembrane region" description="Helical" evidence="7">
    <location>
        <begin position="79"/>
        <end position="97"/>
    </location>
</feature>
<evidence type="ECO:0000313" key="8">
    <source>
        <dbReference type="EMBL" id="ADR33401.1"/>
    </source>
</evidence>
<reference evidence="8 9" key="1">
    <citation type="journal article" date="2012" name="Stand. Genomic Sci.">
        <title>Complete genome sequence of the sulfur compounds oxidizing chemolithoautotroph Sulfuricurvum kujiense type strain (YK-1(T)).</title>
        <authorList>
            <person name="Han C."/>
            <person name="Kotsyurbenko O."/>
            <person name="Chertkov O."/>
            <person name="Held B."/>
            <person name="Lapidus A."/>
            <person name="Nolan M."/>
            <person name="Lucas S."/>
            <person name="Hammon N."/>
            <person name="Deshpande S."/>
            <person name="Cheng J.F."/>
            <person name="Tapia R."/>
            <person name="Goodwin L.A."/>
            <person name="Pitluck S."/>
            <person name="Liolios K."/>
            <person name="Pagani I."/>
            <person name="Ivanova N."/>
            <person name="Mavromatis K."/>
            <person name="Mikhailova N."/>
            <person name="Pati A."/>
            <person name="Chen A."/>
            <person name="Palaniappan K."/>
            <person name="Land M."/>
            <person name="Hauser L."/>
            <person name="Chang Y.J."/>
            <person name="Jeffries C.D."/>
            <person name="Brambilla E.M."/>
            <person name="Rohde M."/>
            <person name="Spring S."/>
            <person name="Sikorski J."/>
            <person name="Goker M."/>
            <person name="Woyke T."/>
            <person name="Bristow J."/>
            <person name="Eisen J.A."/>
            <person name="Markowitz V."/>
            <person name="Hugenholtz P."/>
            <person name="Kyrpides N.C."/>
            <person name="Klenk H.P."/>
            <person name="Detter J.C."/>
        </authorList>
    </citation>
    <scope>NUCLEOTIDE SEQUENCE [LARGE SCALE GENOMIC DNA]</scope>
    <source>
        <strain evidence="9">ATCC BAA-921 / DSM 16994 / JCM 11577 / YK-1</strain>
    </source>
</reference>
<feature type="transmembrane region" description="Helical" evidence="7">
    <location>
        <begin position="46"/>
        <end position="67"/>
    </location>
</feature>
<dbReference type="AlphaFoldDB" id="E4U1G5"/>
<keyword evidence="6 7" id="KW-0472">Membrane</keyword>
<dbReference type="eggNOG" id="COG2814">
    <property type="taxonomic scope" value="Bacteria"/>
</dbReference>
<dbReference type="RefSeq" id="WP_013459598.1">
    <property type="nucleotide sequence ID" value="NC_014762.1"/>
</dbReference>
<keyword evidence="2" id="KW-0813">Transport</keyword>
<proteinExistence type="predicted"/>
<protein>
    <submittedName>
        <fullName evidence="8">Major facilitator superfamily MFS_1</fullName>
    </submittedName>
</protein>
<evidence type="ECO:0000256" key="7">
    <source>
        <dbReference type="SAM" id="Phobius"/>
    </source>
</evidence>
<dbReference type="InterPro" id="IPR011701">
    <property type="entry name" value="MFS"/>
</dbReference>
<dbReference type="CDD" id="cd06173">
    <property type="entry name" value="MFS_MefA_like"/>
    <property type="match status" value="1"/>
</dbReference>
<feature type="transmembrane region" description="Helical" evidence="7">
    <location>
        <begin position="103"/>
        <end position="123"/>
    </location>
</feature>
<evidence type="ECO:0000256" key="4">
    <source>
        <dbReference type="ARBA" id="ARBA00022692"/>
    </source>
</evidence>
<keyword evidence="5 7" id="KW-1133">Transmembrane helix</keyword>
<dbReference type="GO" id="GO:0005886">
    <property type="term" value="C:plasma membrane"/>
    <property type="evidence" value="ECO:0007669"/>
    <property type="project" value="UniProtKB-SubCell"/>
</dbReference>
<dbReference type="GO" id="GO:0022857">
    <property type="term" value="F:transmembrane transporter activity"/>
    <property type="evidence" value="ECO:0007669"/>
    <property type="project" value="InterPro"/>
</dbReference>
<feature type="transmembrane region" description="Helical" evidence="7">
    <location>
        <begin position="20"/>
        <end position="40"/>
    </location>
</feature>
<accession>E4U1G5</accession>
<evidence type="ECO:0000313" key="9">
    <source>
        <dbReference type="Proteomes" id="UP000008721"/>
    </source>
</evidence>
<feature type="transmembrane region" description="Helical" evidence="7">
    <location>
        <begin position="283"/>
        <end position="301"/>
    </location>
</feature>
<evidence type="ECO:0000256" key="2">
    <source>
        <dbReference type="ARBA" id="ARBA00022448"/>
    </source>
</evidence>
<dbReference type="PANTHER" id="PTHR43266">
    <property type="entry name" value="MACROLIDE-EFFLUX PROTEIN"/>
    <property type="match status" value="1"/>
</dbReference>
<evidence type="ECO:0000256" key="3">
    <source>
        <dbReference type="ARBA" id="ARBA00022475"/>
    </source>
</evidence>
<feature type="transmembrane region" description="Helical" evidence="7">
    <location>
        <begin position="172"/>
        <end position="191"/>
    </location>
</feature>
<dbReference type="HOGENOM" id="CLU_699502_0_0_7"/>
<dbReference type="EMBL" id="CP002355">
    <property type="protein sequence ID" value="ADR33401.1"/>
    <property type="molecule type" value="Genomic_DNA"/>
</dbReference>
<feature type="transmembrane region" description="Helical" evidence="7">
    <location>
        <begin position="248"/>
        <end position="271"/>
    </location>
</feature>
<evidence type="ECO:0000256" key="1">
    <source>
        <dbReference type="ARBA" id="ARBA00004651"/>
    </source>
</evidence>
<feature type="transmembrane region" description="Helical" evidence="7">
    <location>
        <begin position="218"/>
        <end position="242"/>
    </location>
</feature>
<sequence length="401" mass="44566">MKRYVTLLRAQPLLRRLSLIQLLAYFGAWFSNVGIYTLLIQMGAEATTIALVAALHFLPGVFQAPLSGVLLDRIHPKRLMLLLTLIEIICTLSLISIDNIGMLWFLYLLVFVRMGASSFHFTVEMSLLPRILEGKALQAANEIHSMIWSLSYTLGMALSGLVVYWIGVKAAFLLDAGLFVIVWMLVFSLKIEIEMSQNRTKFTTMMKEAFSYIRQNPIVYHLMILHAILGFTAFDALVALAAKHYYSQIIAVSLGIGLLNAARALGLVIGPMVLGHWINNARLGWLFVAEALSIVLWAAVVDNFYGSLIASVAVGFVTTTLWSYTYTLLQHHTHSDFYGRVIAYNDMIFLGVGAFVSLLIGYLAASGMSLAMITLILGAVFAVAALYYGWVRRTYELEEIG</sequence>
<keyword evidence="3" id="KW-1003">Cell membrane</keyword>
<dbReference type="OrthoDB" id="9775268at2"/>
<keyword evidence="9" id="KW-1185">Reference proteome</keyword>
<dbReference type="PANTHER" id="PTHR43266:SF2">
    <property type="entry name" value="MAJOR FACILITATOR SUPERFAMILY (MFS) PROFILE DOMAIN-CONTAINING PROTEIN"/>
    <property type="match status" value="1"/>
</dbReference>
<dbReference type="Proteomes" id="UP000008721">
    <property type="component" value="Chromosome"/>
</dbReference>
<feature type="transmembrane region" description="Helical" evidence="7">
    <location>
        <begin position="307"/>
        <end position="329"/>
    </location>
</feature>